<dbReference type="OrthoDB" id="9768323at2"/>
<dbReference type="PANTHER" id="PTHR11365:SF2">
    <property type="entry name" value="5-OXOPROLINASE"/>
    <property type="match status" value="1"/>
</dbReference>
<dbReference type="Proteomes" id="UP000323521">
    <property type="component" value="Chromosome"/>
</dbReference>
<feature type="domain" description="Hydantoinase/oxoprolinase N-terminal" evidence="2">
    <location>
        <begin position="3"/>
        <end position="157"/>
    </location>
</feature>
<dbReference type="InterPro" id="IPR008040">
    <property type="entry name" value="Hydant_A_N"/>
</dbReference>
<evidence type="ECO:0000313" key="3">
    <source>
        <dbReference type="EMBL" id="ATW24247.1"/>
    </source>
</evidence>
<sequence>MNIGIDVGGTFTDTVLVHQGKVITSFKTATTANIMTCINETIRQVSREVPVKQWDRLVISTTMLTNIVAQSLFDQVAILIIPGPGINPHTIKLPGPTFFLKGAINFRGQEIETLDEKDLAVQGKEIYQTGYRHVALVGKFSGRNGRQEIQAAELMRKSFPDLTLTLGHQISGQLNFPRRCVTTWLTAATQRPYRLFLTQLENALQQAQVSCPVFIMKADGGVIPLQAAANQPAATVFSGPAASTLGACVLTPPEQSSVIMDVGGTTTDLAMTLSGIPLMASKGLRVNGFLTHVRSLSVKPVPLGGDSPVEISHNLPLLGTQRKGKAACFGGDHPTLTDAVNIVHHVPGTHIALSRAAFERVLGIEPDQVLLFSQEVISYACHKIAGAIGEMIQEWQDEPAYQVWQVVQKAVSFPRNLVGIGGAAPILTQQTAKLLNMEPSIPPFYQVANALGCAVAKPSLTLNLHIDTVAHHIMVLEEGWQEEFHEEISEKKAVKIAKEMLVARAKKYFLHLSESDIELVNCETFSVLQGYYRSGYIINVEVQIRPDLTRIH</sequence>
<evidence type="ECO:0008006" key="5">
    <source>
        <dbReference type="Google" id="ProtNLM"/>
    </source>
</evidence>
<gene>
    <name evidence="3" type="ORF">DCMF_05110</name>
</gene>
<dbReference type="RefSeq" id="WP_148133429.1">
    <property type="nucleotide sequence ID" value="NZ_CP017634.1"/>
</dbReference>
<dbReference type="Pfam" id="PF01968">
    <property type="entry name" value="Hydantoinase_A"/>
    <property type="match status" value="1"/>
</dbReference>
<dbReference type="KEGG" id="fwa:DCMF_05110"/>
<accession>A0A3G1KP68</accession>
<name>A0A3G1KP68_FORW1</name>
<evidence type="ECO:0000259" key="1">
    <source>
        <dbReference type="Pfam" id="PF01968"/>
    </source>
</evidence>
<dbReference type="GO" id="GO:0006749">
    <property type="term" value="P:glutathione metabolic process"/>
    <property type="evidence" value="ECO:0007669"/>
    <property type="project" value="TreeGrafter"/>
</dbReference>
<organism evidence="3 4">
    <name type="scientific">Formimonas warabiya</name>
    <dbReference type="NCBI Taxonomy" id="1761012"/>
    <lineage>
        <taxon>Bacteria</taxon>
        <taxon>Bacillati</taxon>
        <taxon>Bacillota</taxon>
        <taxon>Clostridia</taxon>
        <taxon>Eubacteriales</taxon>
        <taxon>Peptococcaceae</taxon>
        <taxon>Candidatus Formimonas</taxon>
    </lineage>
</organism>
<dbReference type="SUPFAM" id="SSF53067">
    <property type="entry name" value="Actin-like ATPase domain"/>
    <property type="match status" value="1"/>
</dbReference>
<dbReference type="Pfam" id="PF05378">
    <property type="entry name" value="Hydant_A_N"/>
    <property type="match status" value="1"/>
</dbReference>
<evidence type="ECO:0000313" key="4">
    <source>
        <dbReference type="Proteomes" id="UP000323521"/>
    </source>
</evidence>
<dbReference type="GO" id="GO:0017168">
    <property type="term" value="F:5-oxoprolinase (ATP-hydrolyzing) activity"/>
    <property type="evidence" value="ECO:0007669"/>
    <property type="project" value="TreeGrafter"/>
</dbReference>
<dbReference type="InterPro" id="IPR043129">
    <property type="entry name" value="ATPase_NBD"/>
</dbReference>
<feature type="domain" description="Hydantoinase A/oxoprolinase" evidence="1">
    <location>
        <begin position="179"/>
        <end position="458"/>
    </location>
</feature>
<keyword evidence="4" id="KW-1185">Reference proteome</keyword>
<dbReference type="InterPro" id="IPR045079">
    <property type="entry name" value="Oxoprolinase-like"/>
</dbReference>
<dbReference type="GO" id="GO:0005829">
    <property type="term" value="C:cytosol"/>
    <property type="evidence" value="ECO:0007669"/>
    <property type="project" value="TreeGrafter"/>
</dbReference>
<proteinExistence type="predicted"/>
<dbReference type="InterPro" id="IPR002821">
    <property type="entry name" value="Hydantoinase_A"/>
</dbReference>
<dbReference type="EMBL" id="CP017634">
    <property type="protein sequence ID" value="ATW24247.1"/>
    <property type="molecule type" value="Genomic_DNA"/>
</dbReference>
<evidence type="ECO:0000259" key="2">
    <source>
        <dbReference type="Pfam" id="PF05378"/>
    </source>
</evidence>
<dbReference type="AlphaFoldDB" id="A0A3G1KP68"/>
<reference evidence="3 4" key="1">
    <citation type="submission" date="2016-10" db="EMBL/GenBank/DDBJ databases">
        <title>Complete Genome Sequence of Peptococcaceae strain DCMF.</title>
        <authorList>
            <person name="Edwards R.J."/>
            <person name="Holland S.I."/>
            <person name="Deshpande N.P."/>
            <person name="Wong Y.K."/>
            <person name="Ertan H."/>
            <person name="Manefield M."/>
            <person name="Russell T.L."/>
            <person name="Lee M.J."/>
        </authorList>
    </citation>
    <scope>NUCLEOTIDE SEQUENCE [LARGE SCALE GENOMIC DNA]</scope>
    <source>
        <strain evidence="3 4">DCMF</strain>
    </source>
</reference>
<protein>
    <recommendedName>
        <fullName evidence="5">Hydantoinase/oxoprolinase family protein</fullName>
    </recommendedName>
</protein>
<dbReference type="PANTHER" id="PTHR11365">
    <property type="entry name" value="5-OXOPROLINASE RELATED"/>
    <property type="match status" value="1"/>
</dbReference>